<evidence type="ECO:0008006" key="5">
    <source>
        <dbReference type="Google" id="ProtNLM"/>
    </source>
</evidence>
<dbReference type="Gene3D" id="3.30.70.1260">
    <property type="entry name" value="bacterial protein sp0830 like"/>
    <property type="match status" value="1"/>
</dbReference>
<dbReference type="PANTHER" id="PTHR36439:SF1">
    <property type="entry name" value="DUF1697 DOMAIN-CONTAINING PROTEIN"/>
    <property type="match status" value="1"/>
</dbReference>
<protein>
    <recommendedName>
        <fullName evidence="5">Phosphopentomutase</fullName>
    </recommendedName>
</protein>
<comment type="caution">
    <text evidence="1">The sequence shown here is derived from an EMBL/GenBank/DDBJ whole genome shotgun (WGS) entry which is preliminary data.</text>
</comment>
<evidence type="ECO:0000313" key="1">
    <source>
        <dbReference type="EMBL" id="RSJ92866.1"/>
    </source>
</evidence>
<dbReference type="InterPro" id="IPR012545">
    <property type="entry name" value="DUF1697"/>
</dbReference>
<dbReference type="Proteomes" id="UP000277773">
    <property type="component" value="Unassembled WGS sequence"/>
</dbReference>
<dbReference type="AlphaFoldDB" id="A0A428HAW7"/>
<evidence type="ECO:0000313" key="2">
    <source>
        <dbReference type="EMBL" id="RSJ93973.1"/>
    </source>
</evidence>
<accession>A0A428HAW7</accession>
<reference evidence="3 4" key="1">
    <citation type="submission" date="2018-11" db="EMBL/GenBank/DDBJ databases">
        <title>Species Designations Belie Phenotypic and Genotypic Heterogeneity in Oral Streptococci.</title>
        <authorList>
            <person name="Velsko I."/>
        </authorList>
    </citation>
    <scope>NUCLEOTIDE SEQUENCE [LARGE SCALE GENOMIC DNA]</scope>
    <source>
        <strain evidence="2 4">BCC08</strain>
        <strain evidence="1 3">BCC22</strain>
    </source>
</reference>
<dbReference type="EMBL" id="RJPW01000007">
    <property type="protein sequence ID" value="RSJ92866.1"/>
    <property type="molecule type" value="Genomic_DNA"/>
</dbReference>
<name>A0A428HAW7_STRMT</name>
<gene>
    <name evidence="2" type="ORF">D8786_09495</name>
    <name evidence="1" type="ORF">D8788_05785</name>
</gene>
<evidence type="ECO:0000313" key="4">
    <source>
        <dbReference type="Proteomes" id="UP000277773"/>
    </source>
</evidence>
<dbReference type="Proteomes" id="UP000271520">
    <property type="component" value="Unassembled WGS sequence"/>
</dbReference>
<dbReference type="Pfam" id="PF08002">
    <property type="entry name" value="DUF1697"/>
    <property type="match status" value="1"/>
</dbReference>
<dbReference type="EMBL" id="RJPY01000017">
    <property type="protein sequence ID" value="RSJ93973.1"/>
    <property type="molecule type" value="Genomic_DNA"/>
</dbReference>
<dbReference type="PIRSF" id="PIRSF008502">
    <property type="entry name" value="UCP008502"/>
    <property type="match status" value="1"/>
</dbReference>
<sequence>MTRYALLVRGINVGGKNKVVMAQLRQELTELGLGKVETYINSGNIFFTSTDPKAQLVEKLESFFEIHYPFIQSFSLLSHEDYEAELENLPKWWTKDLARKDVLFYTEGLDVAQVIEKVEGLELKDEVVHFGRLGIFWGKISEESYYATAYHKCLLKMPFYRNITIRNAKTFDKIGQMLKTNKGDIQ</sequence>
<proteinExistence type="predicted"/>
<dbReference type="PANTHER" id="PTHR36439">
    <property type="entry name" value="BLL4334 PROTEIN"/>
    <property type="match status" value="1"/>
</dbReference>
<dbReference type="Gene3D" id="3.30.70.1280">
    <property type="entry name" value="SP0830-like domains"/>
    <property type="match status" value="1"/>
</dbReference>
<dbReference type="RefSeq" id="WP_125409878.1">
    <property type="nucleotide sequence ID" value="NZ_RJPW01000007.1"/>
</dbReference>
<dbReference type="SUPFAM" id="SSF160379">
    <property type="entry name" value="SP0830-like"/>
    <property type="match status" value="1"/>
</dbReference>
<evidence type="ECO:0000313" key="3">
    <source>
        <dbReference type="Proteomes" id="UP000271520"/>
    </source>
</evidence>
<organism evidence="1 3">
    <name type="scientific">Streptococcus mitis</name>
    <dbReference type="NCBI Taxonomy" id="28037"/>
    <lineage>
        <taxon>Bacteria</taxon>
        <taxon>Bacillati</taxon>
        <taxon>Bacillota</taxon>
        <taxon>Bacilli</taxon>
        <taxon>Lactobacillales</taxon>
        <taxon>Streptococcaceae</taxon>
        <taxon>Streptococcus</taxon>
        <taxon>Streptococcus mitis group</taxon>
    </lineage>
</organism>